<evidence type="ECO:0000256" key="2">
    <source>
        <dbReference type="ARBA" id="ARBA00023295"/>
    </source>
</evidence>
<proteinExistence type="predicted"/>
<sequence>MNRTAISMDMNRNRFHWDLETDAARLTDASTSAVVWRGGLLPSFELVLSPGSTAYADARVSGVSQTAPTIRTLDLDFGEYGAGTLQVVLEPWGIRFASLAVDWRMPVGIVAMHFGSRRMTATELQRAPRLDKAFWPSWRAERYCIPCAGTGPTRSMFRAWDLGDATLPLGSFGGATGSLYAGAFPRPLYAAAMGEAKTWLAFGPGVIPDAPLSLKVQGSTASLHYAYREDLWQPSDPQRREWREPLRIAAGESAYDAYDRLYRTFPVGPAKHPRHFRTFLCTWGDFRLRRFDLKGYADRVAQTLPAEMIVIDDPWESSMGSGEPNAKLFPEFDRDIDYLKAKGYAIALWQSVGWIDRPEEFGLDDNDLLCGADGKPRLWTWAGDPIAGTRYHYCLDPSSERARTYLTDRTERLVKRYGPVALKLDFGYGFPGPDAAVPRDPALRGERLCAELLRIVGAAAKAVSPDITIIYYGLHPLLHPLTDMINIDDLGDAGESAAYERSGHNQRCMWAALAAAHGMPVNTSTGYFAGAVESILLDTAVVGANGLTLGEFDSDGQRMTETHLCRWHALERWGRRTSRWKPLWLDADPGISGEEPSIISWGRVEDINGSDRITALALRGSPEGETAYDGLAGIRFSGQWAIVSQDERDVFETKRLACIPFSPGTISIDRTFTAVESYRLADGRAVLAATETAAETSGTSLALHADPTGTGPLVGFVVTG</sequence>
<evidence type="ECO:0008006" key="5">
    <source>
        <dbReference type="Google" id="ProtNLM"/>
    </source>
</evidence>
<dbReference type="SUPFAM" id="SSF51445">
    <property type="entry name" value="(Trans)glycosidases"/>
    <property type="match status" value="1"/>
</dbReference>
<dbReference type="PANTHER" id="PTHR43053">
    <property type="entry name" value="GLYCOSIDASE FAMILY 31"/>
    <property type="match status" value="1"/>
</dbReference>
<keyword evidence="4" id="KW-1185">Reference proteome</keyword>
<evidence type="ECO:0000313" key="4">
    <source>
        <dbReference type="Proteomes" id="UP001589619"/>
    </source>
</evidence>
<protein>
    <recommendedName>
        <fullName evidence="5">Glycoside hydrolase</fullName>
    </recommendedName>
</protein>
<keyword evidence="2" id="KW-0326">Glycosidase</keyword>
<dbReference type="PANTHER" id="PTHR43053:SF4">
    <property type="entry name" value="MYOGENESIS-REGULATING GLYCOSIDASE"/>
    <property type="match status" value="1"/>
</dbReference>
<dbReference type="EMBL" id="JBHMAG010000012">
    <property type="protein sequence ID" value="MFB9753111.1"/>
    <property type="molecule type" value="Genomic_DNA"/>
</dbReference>
<gene>
    <name evidence="3" type="ORF">ACFFNY_16215</name>
</gene>
<reference evidence="3 4" key="1">
    <citation type="submission" date="2024-09" db="EMBL/GenBank/DDBJ databases">
        <authorList>
            <person name="Sun Q."/>
            <person name="Mori K."/>
        </authorList>
    </citation>
    <scope>NUCLEOTIDE SEQUENCE [LARGE SCALE GENOMIC DNA]</scope>
    <source>
        <strain evidence="3 4">JCM 12520</strain>
    </source>
</reference>
<evidence type="ECO:0000313" key="3">
    <source>
        <dbReference type="EMBL" id="MFB9753111.1"/>
    </source>
</evidence>
<name>A0ABV5VYR1_9BACL</name>
<dbReference type="InterPro" id="IPR017853">
    <property type="entry name" value="GH"/>
</dbReference>
<dbReference type="RefSeq" id="WP_344902327.1">
    <property type="nucleotide sequence ID" value="NZ_BAAAYO010000001.1"/>
</dbReference>
<evidence type="ECO:0000256" key="1">
    <source>
        <dbReference type="ARBA" id="ARBA00022801"/>
    </source>
</evidence>
<organism evidence="3 4">
    <name type="scientific">Paenibacillus hodogayensis</name>
    <dbReference type="NCBI Taxonomy" id="279208"/>
    <lineage>
        <taxon>Bacteria</taxon>
        <taxon>Bacillati</taxon>
        <taxon>Bacillota</taxon>
        <taxon>Bacilli</taxon>
        <taxon>Bacillales</taxon>
        <taxon>Paenibacillaceae</taxon>
        <taxon>Paenibacillus</taxon>
    </lineage>
</organism>
<dbReference type="Gene3D" id="3.20.20.70">
    <property type="entry name" value="Aldolase class I"/>
    <property type="match status" value="1"/>
</dbReference>
<comment type="caution">
    <text evidence="3">The sequence shown here is derived from an EMBL/GenBank/DDBJ whole genome shotgun (WGS) entry which is preliminary data.</text>
</comment>
<accession>A0ABV5VYR1</accession>
<keyword evidence="1" id="KW-0378">Hydrolase</keyword>
<dbReference type="InterPro" id="IPR050985">
    <property type="entry name" value="Alpha-glycosidase_related"/>
</dbReference>
<dbReference type="InterPro" id="IPR013785">
    <property type="entry name" value="Aldolase_TIM"/>
</dbReference>
<dbReference type="Proteomes" id="UP001589619">
    <property type="component" value="Unassembled WGS sequence"/>
</dbReference>